<feature type="compositionally biased region" description="Basic residues" evidence="8">
    <location>
        <begin position="34"/>
        <end position="52"/>
    </location>
</feature>
<reference evidence="9" key="1">
    <citation type="submission" date="2020-06" db="EMBL/GenBank/DDBJ databases">
        <title>Draft genome of Bugula neritina, a colonial animal packing powerful symbionts and potential medicines.</title>
        <authorList>
            <person name="Rayko M."/>
        </authorList>
    </citation>
    <scope>NUCLEOTIDE SEQUENCE [LARGE SCALE GENOMIC DNA]</scope>
    <source>
        <strain evidence="9">Kwan_BN1</strain>
    </source>
</reference>
<feature type="region of interest" description="Disordered" evidence="8">
    <location>
        <begin position="1"/>
        <end position="124"/>
    </location>
</feature>
<protein>
    <recommendedName>
        <fullName evidence="4">ADP-ribosylation factor-like protein 6-interacting protein 4</fullName>
    </recommendedName>
</protein>
<evidence type="ECO:0000256" key="3">
    <source>
        <dbReference type="ARBA" id="ARBA00006852"/>
    </source>
</evidence>
<evidence type="ECO:0000256" key="6">
    <source>
        <dbReference type="ARBA" id="ARBA00023187"/>
    </source>
</evidence>
<evidence type="ECO:0000256" key="7">
    <source>
        <dbReference type="ARBA" id="ARBA00023242"/>
    </source>
</evidence>
<name>A0A7J7JQL3_BUGNE</name>
<comment type="caution">
    <text evidence="9">The sequence shown here is derived from an EMBL/GenBank/DDBJ whole genome shotgun (WGS) entry which is preliminary data.</text>
</comment>
<dbReference type="GO" id="GO:0016607">
    <property type="term" value="C:nuclear speck"/>
    <property type="evidence" value="ECO:0007669"/>
    <property type="project" value="UniProtKB-SubCell"/>
</dbReference>
<feature type="compositionally biased region" description="Basic and acidic residues" evidence="8">
    <location>
        <begin position="79"/>
        <end position="94"/>
    </location>
</feature>
<feature type="compositionally biased region" description="Basic residues" evidence="8">
    <location>
        <begin position="63"/>
        <end position="78"/>
    </location>
</feature>
<dbReference type="AlphaFoldDB" id="A0A7J7JQL3"/>
<keyword evidence="10" id="KW-1185">Reference proteome</keyword>
<dbReference type="GO" id="GO:0005730">
    <property type="term" value="C:nucleolus"/>
    <property type="evidence" value="ECO:0007669"/>
    <property type="project" value="UniProtKB-SubCell"/>
</dbReference>
<sequence>MPREVLKKTKGKRKRSASLSSSADEDRLKSNSSIKKRHRSKKAKHKESRRRSSSSSSTSSSDHKKKKKKHKKKSKHKSSSKDVEIRSKAAKSSESKTVGPVLPTTSAVSKGPMTKEMWEKQQSEVRRVFDPDTGRHRLVRGSGEIIEEIVSKEQQKRINKMATQGDGISYSIQTGTLR</sequence>
<dbReference type="GO" id="GO:0008380">
    <property type="term" value="P:RNA splicing"/>
    <property type="evidence" value="ECO:0007669"/>
    <property type="project" value="UniProtKB-KW"/>
</dbReference>
<dbReference type="Proteomes" id="UP000593567">
    <property type="component" value="Unassembled WGS sequence"/>
</dbReference>
<evidence type="ECO:0000256" key="8">
    <source>
        <dbReference type="SAM" id="MobiDB-lite"/>
    </source>
</evidence>
<comment type="subcellular location">
    <subcellularLocation>
        <location evidence="1">Nucleus speckle</location>
    </subcellularLocation>
    <subcellularLocation>
        <location evidence="2">Nucleus</location>
        <location evidence="2">Nucleolus</location>
    </subcellularLocation>
</comment>
<evidence type="ECO:0000256" key="4">
    <source>
        <dbReference type="ARBA" id="ARBA00017993"/>
    </source>
</evidence>
<evidence type="ECO:0000256" key="5">
    <source>
        <dbReference type="ARBA" id="ARBA00022664"/>
    </source>
</evidence>
<evidence type="ECO:0000256" key="2">
    <source>
        <dbReference type="ARBA" id="ARBA00004604"/>
    </source>
</evidence>
<keyword evidence="5" id="KW-0507">mRNA processing</keyword>
<dbReference type="EMBL" id="VXIV02002034">
    <property type="protein sequence ID" value="KAF6027738.1"/>
    <property type="molecule type" value="Genomic_DNA"/>
</dbReference>
<dbReference type="OrthoDB" id="48562at2759"/>
<dbReference type="Pfam" id="PF10500">
    <property type="entry name" value="SR-25"/>
    <property type="match status" value="1"/>
</dbReference>
<proteinExistence type="inferred from homology"/>
<keyword evidence="6" id="KW-0508">mRNA splicing</keyword>
<dbReference type="InterPro" id="IPR019532">
    <property type="entry name" value="Nucl_RNA-splicing_assoc_SR-25"/>
</dbReference>
<keyword evidence="7" id="KW-0539">Nucleus</keyword>
<gene>
    <name evidence="9" type="ORF">EB796_013961</name>
</gene>
<evidence type="ECO:0000256" key="1">
    <source>
        <dbReference type="ARBA" id="ARBA00004324"/>
    </source>
</evidence>
<evidence type="ECO:0000313" key="10">
    <source>
        <dbReference type="Proteomes" id="UP000593567"/>
    </source>
</evidence>
<organism evidence="9 10">
    <name type="scientific">Bugula neritina</name>
    <name type="common">Brown bryozoan</name>
    <name type="synonym">Sertularia neritina</name>
    <dbReference type="NCBI Taxonomy" id="10212"/>
    <lineage>
        <taxon>Eukaryota</taxon>
        <taxon>Metazoa</taxon>
        <taxon>Spiralia</taxon>
        <taxon>Lophotrochozoa</taxon>
        <taxon>Bryozoa</taxon>
        <taxon>Gymnolaemata</taxon>
        <taxon>Cheilostomatida</taxon>
        <taxon>Flustrina</taxon>
        <taxon>Buguloidea</taxon>
        <taxon>Bugulidae</taxon>
        <taxon>Bugula</taxon>
    </lineage>
</organism>
<comment type="similarity">
    <text evidence="3">Belongs to the ARL6IP4 family.</text>
</comment>
<dbReference type="GO" id="GO:0006397">
    <property type="term" value="P:mRNA processing"/>
    <property type="evidence" value="ECO:0007669"/>
    <property type="project" value="UniProtKB-KW"/>
</dbReference>
<evidence type="ECO:0000313" key="9">
    <source>
        <dbReference type="EMBL" id="KAF6027738.1"/>
    </source>
</evidence>
<accession>A0A7J7JQL3</accession>